<protein>
    <submittedName>
        <fullName evidence="2">Uncharacterized protein</fullName>
    </submittedName>
</protein>
<proteinExistence type="predicted"/>
<keyword evidence="3" id="KW-1185">Reference proteome</keyword>
<feature type="transmembrane region" description="Helical" evidence="1">
    <location>
        <begin position="21"/>
        <end position="38"/>
    </location>
</feature>
<feature type="transmembrane region" description="Helical" evidence="1">
    <location>
        <begin position="152"/>
        <end position="181"/>
    </location>
</feature>
<dbReference type="GO" id="GO:0016020">
    <property type="term" value="C:membrane"/>
    <property type="evidence" value="ECO:0000318"/>
    <property type="project" value="GO_Central"/>
</dbReference>
<keyword evidence="1" id="KW-1133">Transmembrane helix</keyword>
<dbReference type="AlphaFoldDB" id="D8QU70"/>
<name>D8QU70_SELML</name>
<gene>
    <name evidence="2" type="ORF">SELMODRAFT_404070</name>
</gene>
<feature type="transmembrane region" description="Helical" evidence="1">
    <location>
        <begin position="74"/>
        <end position="99"/>
    </location>
</feature>
<evidence type="ECO:0000313" key="3">
    <source>
        <dbReference type="Proteomes" id="UP000001514"/>
    </source>
</evidence>
<reference evidence="2 3" key="1">
    <citation type="journal article" date="2011" name="Science">
        <title>The Selaginella genome identifies genetic changes associated with the evolution of vascular plants.</title>
        <authorList>
            <person name="Banks J.A."/>
            <person name="Nishiyama T."/>
            <person name="Hasebe M."/>
            <person name="Bowman J.L."/>
            <person name="Gribskov M."/>
            <person name="dePamphilis C."/>
            <person name="Albert V.A."/>
            <person name="Aono N."/>
            <person name="Aoyama T."/>
            <person name="Ambrose B.A."/>
            <person name="Ashton N.W."/>
            <person name="Axtell M.J."/>
            <person name="Barker E."/>
            <person name="Barker M.S."/>
            <person name="Bennetzen J.L."/>
            <person name="Bonawitz N.D."/>
            <person name="Chapple C."/>
            <person name="Cheng C."/>
            <person name="Correa L.G."/>
            <person name="Dacre M."/>
            <person name="DeBarry J."/>
            <person name="Dreyer I."/>
            <person name="Elias M."/>
            <person name="Engstrom E.M."/>
            <person name="Estelle M."/>
            <person name="Feng L."/>
            <person name="Finet C."/>
            <person name="Floyd S.K."/>
            <person name="Frommer W.B."/>
            <person name="Fujita T."/>
            <person name="Gramzow L."/>
            <person name="Gutensohn M."/>
            <person name="Harholt J."/>
            <person name="Hattori M."/>
            <person name="Heyl A."/>
            <person name="Hirai T."/>
            <person name="Hiwatashi Y."/>
            <person name="Ishikawa M."/>
            <person name="Iwata M."/>
            <person name="Karol K.G."/>
            <person name="Koehler B."/>
            <person name="Kolukisaoglu U."/>
            <person name="Kubo M."/>
            <person name="Kurata T."/>
            <person name="Lalonde S."/>
            <person name="Li K."/>
            <person name="Li Y."/>
            <person name="Litt A."/>
            <person name="Lyons E."/>
            <person name="Manning G."/>
            <person name="Maruyama T."/>
            <person name="Michael T.P."/>
            <person name="Mikami K."/>
            <person name="Miyazaki S."/>
            <person name="Morinaga S."/>
            <person name="Murata T."/>
            <person name="Mueller-Roeber B."/>
            <person name="Nelson D.R."/>
            <person name="Obara M."/>
            <person name="Oguri Y."/>
            <person name="Olmstead R.G."/>
            <person name="Onodera N."/>
            <person name="Petersen B.L."/>
            <person name="Pils B."/>
            <person name="Prigge M."/>
            <person name="Rensing S.A."/>
            <person name="Riano-Pachon D.M."/>
            <person name="Roberts A.W."/>
            <person name="Sato Y."/>
            <person name="Scheller H.V."/>
            <person name="Schulz B."/>
            <person name="Schulz C."/>
            <person name="Shakirov E.V."/>
            <person name="Shibagaki N."/>
            <person name="Shinohara N."/>
            <person name="Shippen D.E."/>
            <person name="Soerensen I."/>
            <person name="Sotooka R."/>
            <person name="Sugimoto N."/>
            <person name="Sugita M."/>
            <person name="Sumikawa N."/>
            <person name="Tanurdzic M."/>
            <person name="Theissen G."/>
            <person name="Ulvskov P."/>
            <person name="Wakazuki S."/>
            <person name="Weng J.K."/>
            <person name="Willats W.W."/>
            <person name="Wipf D."/>
            <person name="Wolf P.G."/>
            <person name="Yang L."/>
            <person name="Zimmer A.D."/>
            <person name="Zhu Q."/>
            <person name="Mitros T."/>
            <person name="Hellsten U."/>
            <person name="Loque D."/>
            <person name="Otillar R."/>
            <person name="Salamov A."/>
            <person name="Schmutz J."/>
            <person name="Shapiro H."/>
            <person name="Lindquist E."/>
            <person name="Lucas S."/>
            <person name="Rokhsar D."/>
            <person name="Grigoriev I.V."/>
        </authorList>
    </citation>
    <scope>NUCLEOTIDE SEQUENCE [LARGE SCALE GENOMIC DNA]</scope>
</reference>
<dbReference type="Gramene" id="EFJ35814">
    <property type="protein sequence ID" value="EFJ35814"/>
    <property type="gene ID" value="SELMODRAFT_404070"/>
</dbReference>
<dbReference type="EMBL" id="GL377567">
    <property type="protein sequence ID" value="EFJ35814.1"/>
    <property type="molecule type" value="Genomic_DNA"/>
</dbReference>
<sequence length="222" mass="24389">MEGKSLHAIFKATGTIYKKETAGFQVFLAPAVLSFLGLDPKPLARLINSSGPFVSSEAVESFLRWVSDFTAKQAISLLSCLAISAALWMVSTASLVSTAARLYRGEETSRWEVLHFRPRVWLPLLSVALCSFLIQALEFAITFLIATYLDEVLILISMFSLVAFAEYFYMVASLAATVAVLDGFAGVRALREAARVLHRNLLTGLAQLNVNALTSFTGRKEW</sequence>
<dbReference type="InParanoid" id="D8QU70"/>
<dbReference type="HOGENOM" id="CLU_087122_0_0_1"/>
<dbReference type="PANTHER" id="PTHR33133:SF1">
    <property type="entry name" value="EXPRESSED PROTEIN-RELATED"/>
    <property type="match status" value="1"/>
</dbReference>
<feature type="transmembrane region" description="Helical" evidence="1">
    <location>
        <begin position="120"/>
        <end position="146"/>
    </location>
</feature>
<keyword evidence="1" id="KW-0812">Transmembrane</keyword>
<evidence type="ECO:0000313" key="2">
    <source>
        <dbReference type="EMBL" id="EFJ35814.1"/>
    </source>
</evidence>
<accession>D8QU70</accession>
<evidence type="ECO:0000256" key="1">
    <source>
        <dbReference type="SAM" id="Phobius"/>
    </source>
</evidence>
<organism evidence="3">
    <name type="scientific">Selaginella moellendorffii</name>
    <name type="common">Spikemoss</name>
    <dbReference type="NCBI Taxonomy" id="88036"/>
    <lineage>
        <taxon>Eukaryota</taxon>
        <taxon>Viridiplantae</taxon>
        <taxon>Streptophyta</taxon>
        <taxon>Embryophyta</taxon>
        <taxon>Tracheophyta</taxon>
        <taxon>Lycopodiopsida</taxon>
        <taxon>Selaginellales</taxon>
        <taxon>Selaginellaceae</taxon>
        <taxon>Selaginella</taxon>
    </lineage>
</organism>
<dbReference type="KEGG" id="smo:SELMODRAFT_404070"/>
<keyword evidence="1" id="KW-0472">Membrane</keyword>
<dbReference type="PANTHER" id="PTHR33133">
    <property type="entry name" value="OS08G0107100 PROTEIN-RELATED"/>
    <property type="match status" value="1"/>
</dbReference>
<dbReference type="Proteomes" id="UP000001514">
    <property type="component" value="Unassembled WGS sequence"/>
</dbReference>